<proteinExistence type="predicted"/>
<sequence length="180" mass="19814">MTLSKSRSKGQKLSNALVIGVNTAFAFATTFFARSTNSFGSNSNSNRVEIVVEIVIVIVIIVIVVVIVAGAVAVATKAATEAEVTKKKKKKEKKSESVTSRRRGADDVCDYKRRRRSKRKKETAKDSIVKRKIKNPLVRALVIKLPFSNWTGASDRRGSFTSVERLDDVPSIKAKKSSSR</sequence>
<feature type="region of interest" description="Disordered" evidence="1">
    <location>
        <begin position="83"/>
        <end position="127"/>
    </location>
</feature>
<accession>A0A834NWS4</accession>
<evidence type="ECO:0000313" key="4">
    <source>
        <dbReference type="Proteomes" id="UP000617340"/>
    </source>
</evidence>
<evidence type="ECO:0000256" key="2">
    <source>
        <dbReference type="SAM" id="Phobius"/>
    </source>
</evidence>
<dbReference type="Proteomes" id="UP000617340">
    <property type="component" value="Unassembled WGS sequence"/>
</dbReference>
<keyword evidence="2" id="KW-0812">Transmembrane</keyword>
<evidence type="ECO:0000256" key="1">
    <source>
        <dbReference type="SAM" id="MobiDB-lite"/>
    </source>
</evidence>
<organism evidence="3 4">
    <name type="scientific">Vespula germanica</name>
    <name type="common">German yellow jacket</name>
    <name type="synonym">Paravespula germanica</name>
    <dbReference type="NCBI Taxonomy" id="30212"/>
    <lineage>
        <taxon>Eukaryota</taxon>
        <taxon>Metazoa</taxon>
        <taxon>Ecdysozoa</taxon>
        <taxon>Arthropoda</taxon>
        <taxon>Hexapoda</taxon>
        <taxon>Insecta</taxon>
        <taxon>Pterygota</taxon>
        <taxon>Neoptera</taxon>
        <taxon>Endopterygota</taxon>
        <taxon>Hymenoptera</taxon>
        <taxon>Apocrita</taxon>
        <taxon>Aculeata</taxon>
        <taxon>Vespoidea</taxon>
        <taxon>Vespidae</taxon>
        <taxon>Vespinae</taxon>
        <taxon>Vespula</taxon>
    </lineage>
</organism>
<keyword evidence="2" id="KW-0472">Membrane</keyword>
<feature type="transmembrane region" description="Helical" evidence="2">
    <location>
        <begin position="12"/>
        <end position="34"/>
    </location>
</feature>
<feature type="transmembrane region" description="Helical" evidence="2">
    <location>
        <begin position="54"/>
        <end position="80"/>
    </location>
</feature>
<feature type="compositionally biased region" description="Basic residues" evidence="1">
    <location>
        <begin position="112"/>
        <end position="122"/>
    </location>
</feature>
<gene>
    <name evidence="3" type="ORF">HZH68_001777</name>
</gene>
<reference evidence="3" key="1">
    <citation type="journal article" date="2020" name="G3 (Bethesda)">
        <title>High-Quality Assemblies for Three Invasive Social Wasps from the &lt;i&gt;Vespula&lt;/i&gt; Genus.</title>
        <authorList>
            <person name="Harrop T.W.R."/>
            <person name="Guhlin J."/>
            <person name="McLaughlin G.M."/>
            <person name="Permina E."/>
            <person name="Stockwell P."/>
            <person name="Gilligan J."/>
            <person name="Le Lec M.F."/>
            <person name="Gruber M.A.M."/>
            <person name="Quinn O."/>
            <person name="Lovegrove M."/>
            <person name="Duncan E.J."/>
            <person name="Remnant E.J."/>
            <person name="Van Eeckhoven J."/>
            <person name="Graham B."/>
            <person name="Knapp R.A."/>
            <person name="Langford K.W."/>
            <person name="Kronenberg Z."/>
            <person name="Press M.O."/>
            <person name="Eacker S.M."/>
            <person name="Wilson-Rankin E.E."/>
            <person name="Purcell J."/>
            <person name="Lester P.J."/>
            <person name="Dearden P.K."/>
        </authorList>
    </citation>
    <scope>NUCLEOTIDE SEQUENCE</scope>
    <source>
        <strain evidence="3">Linc-1</strain>
    </source>
</reference>
<name>A0A834NWS4_VESGE</name>
<keyword evidence="4" id="KW-1185">Reference proteome</keyword>
<comment type="caution">
    <text evidence="3">The sequence shown here is derived from an EMBL/GenBank/DDBJ whole genome shotgun (WGS) entry which is preliminary data.</text>
</comment>
<keyword evidence="2" id="KW-1133">Transmembrane helix</keyword>
<dbReference type="AlphaFoldDB" id="A0A834NWS4"/>
<evidence type="ECO:0008006" key="5">
    <source>
        <dbReference type="Google" id="ProtNLM"/>
    </source>
</evidence>
<evidence type="ECO:0000313" key="3">
    <source>
        <dbReference type="EMBL" id="KAF7419124.1"/>
    </source>
</evidence>
<dbReference type="EMBL" id="JACSDZ010000001">
    <property type="protein sequence ID" value="KAF7419124.1"/>
    <property type="molecule type" value="Genomic_DNA"/>
</dbReference>
<protein>
    <recommendedName>
        <fullName evidence="5">Transmembrane protein</fullName>
    </recommendedName>
</protein>